<comment type="subunit">
    <text evidence="10">Homodimer.</text>
</comment>
<keyword evidence="13" id="KW-1185">Reference proteome</keyword>
<evidence type="ECO:0000256" key="8">
    <source>
        <dbReference type="ARBA" id="ARBA00023235"/>
    </source>
</evidence>
<feature type="domain" description="NAD-dependent epimerase/dehydratase" evidence="11">
    <location>
        <begin position="3"/>
        <end position="252"/>
    </location>
</feature>
<dbReference type="NCBIfam" id="TIGR01179">
    <property type="entry name" value="galE"/>
    <property type="match status" value="1"/>
</dbReference>
<dbReference type="Gene3D" id="3.90.25.10">
    <property type="entry name" value="UDP-galactose 4-epimerase, domain 1"/>
    <property type="match status" value="1"/>
</dbReference>
<evidence type="ECO:0000256" key="3">
    <source>
        <dbReference type="ARBA" id="ARBA00004947"/>
    </source>
</evidence>
<evidence type="ECO:0000256" key="10">
    <source>
        <dbReference type="RuleBase" id="RU366046"/>
    </source>
</evidence>
<keyword evidence="7 10" id="KW-0520">NAD</keyword>
<dbReference type="RefSeq" id="WP_183209971.1">
    <property type="nucleotide sequence ID" value="NZ_JAAAMM010000004.1"/>
</dbReference>
<dbReference type="PANTHER" id="PTHR43725:SF53">
    <property type="entry name" value="UDP-ARABINOSE 4-EPIMERASE 1"/>
    <property type="match status" value="1"/>
</dbReference>
<dbReference type="Proteomes" id="UP000588647">
    <property type="component" value="Unassembled WGS sequence"/>
</dbReference>
<name>A0A7W6MQV9_9HYPH</name>
<keyword evidence="9 10" id="KW-0119">Carbohydrate metabolism</keyword>
<dbReference type="InterPro" id="IPR005886">
    <property type="entry name" value="UDP_G4E"/>
</dbReference>
<evidence type="ECO:0000256" key="4">
    <source>
        <dbReference type="ARBA" id="ARBA00007637"/>
    </source>
</evidence>
<comment type="catalytic activity">
    <reaction evidence="1 10">
        <text>UDP-alpha-D-glucose = UDP-alpha-D-galactose</text>
        <dbReference type="Rhea" id="RHEA:22168"/>
        <dbReference type="ChEBI" id="CHEBI:58885"/>
        <dbReference type="ChEBI" id="CHEBI:66914"/>
        <dbReference type="EC" id="5.1.3.2"/>
    </reaction>
</comment>
<gene>
    <name evidence="12" type="ORF">GGR03_003488</name>
</gene>
<comment type="caution">
    <text evidence="12">The sequence shown here is derived from an EMBL/GenBank/DDBJ whole genome shotgun (WGS) entry which is preliminary data.</text>
</comment>
<protein>
    <recommendedName>
        <fullName evidence="6 10">UDP-glucose 4-epimerase</fullName>
        <ecNumber evidence="5 10">5.1.3.2</ecNumber>
    </recommendedName>
</protein>
<dbReference type="EMBL" id="JACIEM010000004">
    <property type="protein sequence ID" value="MBB4004400.1"/>
    <property type="molecule type" value="Genomic_DNA"/>
</dbReference>
<comment type="cofactor">
    <cofactor evidence="2 10">
        <name>NAD(+)</name>
        <dbReference type="ChEBI" id="CHEBI:57540"/>
    </cofactor>
</comment>
<sequence length="343" mass="37221">MTVMVTGGAGFIGGHVVLALLDRGEVPLVLDDLSTGSRSAVPAGVPFHVGDVGDMKLTSRLVREYGVEAILHFAGKIVVPESIFDPLGYYLANTLKTHALLDVAVQTGVKHFVFSSTAAVYGDPRTVPVTETADTLPLSPYGRSKLMTEQMLADVDTAYGLRHVALRYFNVVGADPDRRHGQSTPQATHLFKVALETALGRRSHLDIYGSSYPTPDGTCIRDYIHVSDLARAHLAVLDHLRSGGASRIFNCGYGRGYSVAEVVETVKAVTGTDFEVRRAPPRPGDPAEIVADSNELLKLGWQPELNDLRTMVDDAWQWERKLAVSQANEQMNRCTLPMSPVVA</sequence>
<comment type="similarity">
    <text evidence="4 10">Belongs to the NAD(P)-dependent epimerase/dehydratase family.</text>
</comment>
<comment type="pathway">
    <text evidence="3 10">Carbohydrate metabolism; galactose metabolism.</text>
</comment>
<proteinExistence type="inferred from homology"/>
<dbReference type="CDD" id="cd05247">
    <property type="entry name" value="UDP_G4E_1_SDR_e"/>
    <property type="match status" value="1"/>
</dbReference>
<dbReference type="AlphaFoldDB" id="A0A7W6MQV9"/>
<keyword evidence="8 10" id="KW-0413">Isomerase</keyword>
<reference evidence="12 13" key="1">
    <citation type="submission" date="2020-08" db="EMBL/GenBank/DDBJ databases">
        <title>Genomic Encyclopedia of Type Strains, Phase IV (KMG-IV): sequencing the most valuable type-strain genomes for metagenomic binning, comparative biology and taxonomic classification.</title>
        <authorList>
            <person name="Goeker M."/>
        </authorList>
    </citation>
    <scope>NUCLEOTIDE SEQUENCE [LARGE SCALE GENOMIC DNA]</scope>
    <source>
        <strain evidence="12 13">DSM 103570</strain>
    </source>
</reference>
<evidence type="ECO:0000256" key="7">
    <source>
        <dbReference type="ARBA" id="ARBA00023027"/>
    </source>
</evidence>
<dbReference type="GO" id="GO:0033499">
    <property type="term" value="P:galactose catabolic process via UDP-galactose, Leloir pathway"/>
    <property type="evidence" value="ECO:0007669"/>
    <property type="project" value="TreeGrafter"/>
</dbReference>
<evidence type="ECO:0000313" key="12">
    <source>
        <dbReference type="EMBL" id="MBB4004400.1"/>
    </source>
</evidence>
<dbReference type="Pfam" id="PF01370">
    <property type="entry name" value="Epimerase"/>
    <property type="match status" value="1"/>
</dbReference>
<dbReference type="Gene3D" id="3.40.50.720">
    <property type="entry name" value="NAD(P)-binding Rossmann-like Domain"/>
    <property type="match status" value="1"/>
</dbReference>
<evidence type="ECO:0000256" key="5">
    <source>
        <dbReference type="ARBA" id="ARBA00013189"/>
    </source>
</evidence>
<evidence type="ECO:0000256" key="1">
    <source>
        <dbReference type="ARBA" id="ARBA00000083"/>
    </source>
</evidence>
<organism evidence="12 13">
    <name type="scientific">Aurantimonas endophytica</name>
    <dbReference type="NCBI Taxonomy" id="1522175"/>
    <lineage>
        <taxon>Bacteria</taxon>
        <taxon>Pseudomonadati</taxon>
        <taxon>Pseudomonadota</taxon>
        <taxon>Alphaproteobacteria</taxon>
        <taxon>Hyphomicrobiales</taxon>
        <taxon>Aurantimonadaceae</taxon>
        <taxon>Aurantimonas</taxon>
    </lineage>
</organism>
<evidence type="ECO:0000256" key="6">
    <source>
        <dbReference type="ARBA" id="ARBA00018569"/>
    </source>
</evidence>
<dbReference type="EC" id="5.1.3.2" evidence="5 10"/>
<dbReference type="PANTHER" id="PTHR43725">
    <property type="entry name" value="UDP-GLUCOSE 4-EPIMERASE"/>
    <property type="match status" value="1"/>
</dbReference>
<accession>A0A7W6MQV9</accession>
<evidence type="ECO:0000313" key="13">
    <source>
        <dbReference type="Proteomes" id="UP000588647"/>
    </source>
</evidence>
<evidence type="ECO:0000259" key="11">
    <source>
        <dbReference type="Pfam" id="PF01370"/>
    </source>
</evidence>
<dbReference type="SUPFAM" id="SSF51735">
    <property type="entry name" value="NAD(P)-binding Rossmann-fold domains"/>
    <property type="match status" value="1"/>
</dbReference>
<dbReference type="UniPathway" id="UPA00214"/>
<evidence type="ECO:0000256" key="2">
    <source>
        <dbReference type="ARBA" id="ARBA00001911"/>
    </source>
</evidence>
<dbReference type="InterPro" id="IPR001509">
    <property type="entry name" value="Epimerase_deHydtase"/>
</dbReference>
<evidence type="ECO:0000256" key="9">
    <source>
        <dbReference type="ARBA" id="ARBA00023277"/>
    </source>
</evidence>
<dbReference type="GO" id="GO:0003978">
    <property type="term" value="F:UDP-glucose 4-epimerase activity"/>
    <property type="evidence" value="ECO:0007669"/>
    <property type="project" value="UniProtKB-UniRule"/>
</dbReference>
<dbReference type="InterPro" id="IPR036291">
    <property type="entry name" value="NAD(P)-bd_dom_sf"/>
</dbReference>